<sequence length="150" mass="16768">MVSTSEMVETIGGKIHAFIESVKYGCVVLSCMFVNRDNAIDLIKQLTVEFALEDVTSFASASHITSNHFKQHVIPIIPPHERTALTSHERLPSWMRTSQRNRDSGLDYHARDQYAVDLEVTYNSLGVGGTKIRTSTIYKNSLDGLHDISS</sequence>
<comment type="caution">
    <text evidence="1">The sequence shown here is derived from an EMBL/GenBank/DDBJ whole genome shotgun (WGS) entry which is preliminary data.</text>
</comment>
<protein>
    <submittedName>
        <fullName evidence="1">Uncharacterized protein</fullName>
    </submittedName>
</protein>
<gene>
    <name evidence="1" type="ORF">DGAL_LOCUS6091</name>
</gene>
<dbReference type="EMBL" id="CAKKLH010000112">
    <property type="protein sequence ID" value="CAH0103517.1"/>
    <property type="molecule type" value="Genomic_DNA"/>
</dbReference>
<dbReference type="AlphaFoldDB" id="A0A8J2WLJ1"/>
<proteinExistence type="predicted"/>
<evidence type="ECO:0000313" key="1">
    <source>
        <dbReference type="EMBL" id="CAH0103517.1"/>
    </source>
</evidence>
<keyword evidence="2" id="KW-1185">Reference proteome</keyword>
<organism evidence="1 2">
    <name type="scientific">Daphnia galeata</name>
    <dbReference type="NCBI Taxonomy" id="27404"/>
    <lineage>
        <taxon>Eukaryota</taxon>
        <taxon>Metazoa</taxon>
        <taxon>Ecdysozoa</taxon>
        <taxon>Arthropoda</taxon>
        <taxon>Crustacea</taxon>
        <taxon>Branchiopoda</taxon>
        <taxon>Diplostraca</taxon>
        <taxon>Cladocera</taxon>
        <taxon>Anomopoda</taxon>
        <taxon>Daphniidae</taxon>
        <taxon>Daphnia</taxon>
    </lineage>
</organism>
<reference evidence="1" key="1">
    <citation type="submission" date="2021-11" db="EMBL/GenBank/DDBJ databases">
        <authorList>
            <person name="Schell T."/>
        </authorList>
    </citation>
    <scope>NUCLEOTIDE SEQUENCE</scope>
    <source>
        <strain evidence="1">M5</strain>
    </source>
</reference>
<dbReference type="Proteomes" id="UP000789390">
    <property type="component" value="Unassembled WGS sequence"/>
</dbReference>
<accession>A0A8J2WLJ1</accession>
<evidence type="ECO:0000313" key="2">
    <source>
        <dbReference type="Proteomes" id="UP000789390"/>
    </source>
</evidence>
<name>A0A8J2WLJ1_9CRUS</name>